<feature type="chain" id="PRO_5035244393" description="Tetratricopeptide repeat protein" evidence="1">
    <location>
        <begin position="21"/>
        <end position="256"/>
    </location>
</feature>
<keyword evidence="1" id="KW-0732">Signal</keyword>
<name>A0A8J7Q8Z4_9BACT</name>
<gene>
    <name evidence="2" type="ORF">J3U88_11720</name>
</gene>
<protein>
    <recommendedName>
        <fullName evidence="4">Tetratricopeptide repeat protein</fullName>
    </recommendedName>
</protein>
<keyword evidence="3" id="KW-1185">Reference proteome</keyword>
<evidence type="ECO:0000313" key="2">
    <source>
        <dbReference type="EMBL" id="MBO1319129.1"/>
    </source>
</evidence>
<evidence type="ECO:0000313" key="3">
    <source>
        <dbReference type="Proteomes" id="UP000664417"/>
    </source>
</evidence>
<feature type="signal peptide" evidence="1">
    <location>
        <begin position="1"/>
        <end position="20"/>
    </location>
</feature>
<accession>A0A8J7Q8Z4</accession>
<sequence length="256" mass="27994">MTVALSVLSLVCFASPVASHQCSITDYFRVIEGQQPQALIQLDVAPRSEHHLEADLRHLHYNPADVKATVEVGLSYFSVSESRNFDFLARACGFLGEALAKSPGDAELTMHLGLATGARALDMKPTVFKRLKFAREGFRLMDKAVALAPDCPNLRLLRGGAQLMAHPILRRGETLKQDAGAVLAFMKSPSFERLPDYQRARYHLFAGSYSDRGQAGRTEAEAQWRLAADLGGDSAIAQEAQARLLGTFHSMGYTGD</sequence>
<dbReference type="AlphaFoldDB" id="A0A8J7Q8Z4"/>
<reference evidence="2" key="1">
    <citation type="submission" date="2021-03" db="EMBL/GenBank/DDBJ databases">
        <authorList>
            <person name="Wang G."/>
        </authorList>
    </citation>
    <scope>NUCLEOTIDE SEQUENCE</scope>
    <source>
        <strain evidence="2">KCTC 12899</strain>
    </source>
</reference>
<comment type="caution">
    <text evidence="2">The sequence shown here is derived from an EMBL/GenBank/DDBJ whole genome shotgun (WGS) entry which is preliminary data.</text>
</comment>
<evidence type="ECO:0008006" key="4">
    <source>
        <dbReference type="Google" id="ProtNLM"/>
    </source>
</evidence>
<proteinExistence type="predicted"/>
<evidence type="ECO:0000256" key="1">
    <source>
        <dbReference type="SAM" id="SignalP"/>
    </source>
</evidence>
<dbReference type="Proteomes" id="UP000664417">
    <property type="component" value="Unassembled WGS sequence"/>
</dbReference>
<organism evidence="2 3">
    <name type="scientific">Acanthopleuribacter pedis</name>
    <dbReference type="NCBI Taxonomy" id="442870"/>
    <lineage>
        <taxon>Bacteria</taxon>
        <taxon>Pseudomonadati</taxon>
        <taxon>Acidobacteriota</taxon>
        <taxon>Holophagae</taxon>
        <taxon>Acanthopleuribacterales</taxon>
        <taxon>Acanthopleuribacteraceae</taxon>
        <taxon>Acanthopleuribacter</taxon>
    </lineage>
</organism>
<dbReference type="RefSeq" id="WP_207858948.1">
    <property type="nucleotide sequence ID" value="NZ_JAFREP010000008.1"/>
</dbReference>
<dbReference type="EMBL" id="JAFREP010000008">
    <property type="protein sequence ID" value="MBO1319129.1"/>
    <property type="molecule type" value="Genomic_DNA"/>
</dbReference>